<evidence type="ECO:0000259" key="3">
    <source>
        <dbReference type="Pfam" id="PF03061"/>
    </source>
</evidence>
<evidence type="ECO:0000256" key="2">
    <source>
        <dbReference type="ARBA" id="ARBA00022801"/>
    </source>
</evidence>
<evidence type="ECO:0000256" key="1">
    <source>
        <dbReference type="ARBA" id="ARBA00008324"/>
    </source>
</evidence>
<dbReference type="InterPro" id="IPR003736">
    <property type="entry name" value="PAAI_dom"/>
</dbReference>
<accession>A0A545SYV4</accession>
<dbReference type="RefSeq" id="WP_142929042.1">
    <property type="nucleotide sequence ID" value="NZ_ML660103.1"/>
</dbReference>
<keyword evidence="5" id="KW-1185">Reference proteome</keyword>
<organism evidence="4 5">
    <name type="scientific">Exilibacterium tricleocarpae</name>
    <dbReference type="NCBI Taxonomy" id="2591008"/>
    <lineage>
        <taxon>Bacteria</taxon>
        <taxon>Pseudomonadati</taxon>
        <taxon>Pseudomonadota</taxon>
        <taxon>Gammaproteobacteria</taxon>
        <taxon>Cellvibrionales</taxon>
        <taxon>Cellvibrionaceae</taxon>
        <taxon>Exilibacterium</taxon>
    </lineage>
</organism>
<dbReference type="Proteomes" id="UP000319732">
    <property type="component" value="Unassembled WGS sequence"/>
</dbReference>
<dbReference type="EMBL" id="VHSG01000025">
    <property type="protein sequence ID" value="TQV70138.1"/>
    <property type="molecule type" value="Genomic_DNA"/>
</dbReference>
<dbReference type="GO" id="GO:0047617">
    <property type="term" value="F:fatty acyl-CoA hydrolase activity"/>
    <property type="evidence" value="ECO:0007669"/>
    <property type="project" value="InterPro"/>
</dbReference>
<evidence type="ECO:0000313" key="4">
    <source>
        <dbReference type="EMBL" id="TQV70138.1"/>
    </source>
</evidence>
<dbReference type="AlphaFoldDB" id="A0A545SYV4"/>
<dbReference type="InterPro" id="IPR039298">
    <property type="entry name" value="ACOT13"/>
</dbReference>
<dbReference type="CDD" id="cd03443">
    <property type="entry name" value="PaaI_thioesterase"/>
    <property type="match status" value="1"/>
</dbReference>
<dbReference type="OrthoDB" id="9813282at2"/>
<gene>
    <name evidence="4" type="ORF">FKG94_21685</name>
</gene>
<name>A0A545SYV4_9GAMM</name>
<comment type="caution">
    <text evidence="4">The sequence shown here is derived from an EMBL/GenBank/DDBJ whole genome shotgun (WGS) entry which is preliminary data.</text>
</comment>
<comment type="similarity">
    <text evidence="1">Belongs to the thioesterase PaaI family.</text>
</comment>
<dbReference type="PANTHER" id="PTHR21660">
    <property type="entry name" value="THIOESTERASE SUPERFAMILY MEMBER-RELATED"/>
    <property type="match status" value="1"/>
</dbReference>
<dbReference type="InterPro" id="IPR029069">
    <property type="entry name" value="HotDog_dom_sf"/>
</dbReference>
<dbReference type="Pfam" id="PF03061">
    <property type="entry name" value="4HBT"/>
    <property type="match status" value="1"/>
</dbReference>
<dbReference type="PANTHER" id="PTHR21660:SF1">
    <property type="entry name" value="ACYL-COENZYME A THIOESTERASE 13"/>
    <property type="match status" value="1"/>
</dbReference>
<keyword evidence="2" id="KW-0378">Hydrolase</keyword>
<dbReference type="NCBIfam" id="TIGR00369">
    <property type="entry name" value="unchar_dom_1"/>
    <property type="match status" value="1"/>
</dbReference>
<reference evidence="4 5" key="1">
    <citation type="submission" date="2019-06" db="EMBL/GenBank/DDBJ databases">
        <title>Whole genome sequence for Cellvibrionaceae sp. R142.</title>
        <authorList>
            <person name="Wang G."/>
        </authorList>
    </citation>
    <scope>NUCLEOTIDE SEQUENCE [LARGE SCALE GENOMIC DNA]</scope>
    <source>
        <strain evidence="4 5">R142</strain>
    </source>
</reference>
<sequence length="140" mass="14659">MSKSLFWKMMDGELPLPAAALTLGATITHISRDEGTITVEFEGKPEFANPVGTIQGGFLAAMLDDTMGPALTATLPAGEFAPTLELKTSFFAPATVGKLVGYGRVVARGGSVCFLEGELKQGDKLVARASATAIIKKISR</sequence>
<evidence type="ECO:0000313" key="5">
    <source>
        <dbReference type="Proteomes" id="UP000319732"/>
    </source>
</evidence>
<dbReference type="InterPro" id="IPR006683">
    <property type="entry name" value="Thioestr_dom"/>
</dbReference>
<protein>
    <submittedName>
        <fullName evidence="4">PaaI family thioesterase</fullName>
    </submittedName>
</protein>
<dbReference type="SUPFAM" id="SSF54637">
    <property type="entry name" value="Thioesterase/thiol ester dehydrase-isomerase"/>
    <property type="match status" value="1"/>
</dbReference>
<proteinExistence type="inferred from homology"/>
<feature type="domain" description="Thioesterase" evidence="3">
    <location>
        <begin position="52"/>
        <end position="124"/>
    </location>
</feature>
<dbReference type="Gene3D" id="3.10.129.10">
    <property type="entry name" value="Hotdog Thioesterase"/>
    <property type="match status" value="1"/>
</dbReference>